<keyword evidence="2" id="KW-1185">Reference proteome</keyword>
<dbReference type="EMBL" id="CP041979">
    <property type="protein sequence ID" value="QHH92222.1"/>
    <property type="molecule type" value="Genomic_DNA"/>
</dbReference>
<dbReference type="GO" id="GO:0005524">
    <property type="term" value="F:ATP binding"/>
    <property type="evidence" value="ECO:0007669"/>
    <property type="project" value="UniProtKB-KW"/>
</dbReference>
<sequence length="42" mass="4947">MILKGNDANKFLYKINHAHNDTEKQLIMAKVTGNFERENERN</sequence>
<evidence type="ECO:0000313" key="2">
    <source>
        <dbReference type="Proteomes" id="UP000464796"/>
    </source>
</evidence>
<proteinExistence type="predicted"/>
<protein>
    <submittedName>
        <fullName evidence="1">ABC transporter ATP-binding protein</fullName>
    </submittedName>
</protein>
<gene>
    <name evidence="1" type="ORF">FPL01_09285</name>
</gene>
<keyword evidence="1" id="KW-0547">Nucleotide-binding</keyword>
<evidence type="ECO:0000313" key="1">
    <source>
        <dbReference type="EMBL" id="QHH92222.1"/>
    </source>
</evidence>
<dbReference type="Proteomes" id="UP000464796">
    <property type="component" value="Chromosome"/>
</dbReference>
<name>A0ABX6IDM6_9BACI</name>
<reference evidence="1 2" key="1">
    <citation type="submission" date="2019-07" db="EMBL/GenBank/DDBJ databases">
        <authorList>
            <person name="Yu W.S."/>
            <person name="Cheong H.-M."/>
            <person name="Choi Y."/>
            <person name="Hwang K.J."/>
            <person name="Jung K."/>
            <person name="Lee S."/>
            <person name="Choi C."/>
        </authorList>
    </citation>
    <scope>NUCLEOTIDE SEQUENCE [LARGE SCALE GENOMIC DNA]</scope>
    <source>
        <strain evidence="1 2">NCCP 15909</strain>
    </source>
</reference>
<organism evidence="1 2">
    <name type="scientific">Bacillus pacificus</name>
    <dbReference type="NCBI Taxonomy" id="2026187"/>
    <lineage>
        <taxon>Bacteria</taxon>
        <taxon>Bacillati</taxon>
        <taxon>Bacillota</taxon>
        <taxon>Bacilli</taxon>
        <taxon>Bacillales</taxon>
        <taxon>Bacillaceae</taxon>
        <taxon>Bacillus</taxon>
        <taxon>Bacillus cereus group</taxon>
    </lineage>
</organism>
<keyword evidence="1" id="KW-0067">ATP-binding</keyword>
<accession>A0ABX6IDM6</accession>